<evidence type="ECO:0000259" key="1">
    <source>
        <dbReference type="Pfam" id="PF07603"/>
    </source>
</evidence>
<feature type="domain" description="Lcl C-terminal" evidence="1">
    <location>
        <begin position="72"/>
        <end position="217"/>
    </location>
</feature>
<accession>Q2SG18</accession>
<dbReference type="RefSeq" id="WP_011397474.1">
    <property type="nucleotide sequence ID" value="NC_007645.1"/>
</dbReference>
<dbReference type="STRING" id="349521.HCH_03666"/>
<dbReference type="AlphaFoldDB" id="Q2SG18"/>
<evidence type="ECO:0000313" key="2">
    <source>
        <dbReference type="EMBL" id="ABC30406.1"/>
    </source>
</evidence>
<protein>
    <recommendedName>
        <fullName evidence="1">Lcl C-terminal domain-containing protein</fullName>
    </recommendedName>
</protein>
<keyword evidence="3" id="KW-1185">Reference proteome</keyword>
<dbReference type="eggNOG" id="COG5276">
    <property type="taxonomic scope" value="Bacteria"/>
</dbReference>
<dbReference type="OrthoDB" id="9793251at2"/>
<dbReference type="Proteomes" id="UP000000238">
    <property type="component" value="Chromosome"/>
</dbReference>
<evidence type="ECO:0000313" key="3">
    <source>
        <dbReference type="Proteomes" id="UP000000238"/>
    </source>
</evidence>
<dbReference type="Pfam" id="PF07603">
    <property type="entry name" value="Lcl_C"/>
    <property type="match status" value="1"/>
</dbReference>
<dbReference type="InterPro" id="IPR011460">
    <property type="entry name" value="Lcl_C"/>
</dbReference>
<proteinExistence type="predicted"/>
<organism evidence="2 3">
    <name type="scientific">Hahella chejuensis (strain KCTC 2396)</name>
    <dbReference type="NCBI Taxonomy" id="349521"/>
    <lineage>
        <taxon>Bacteria</taxon>
        <taxon>Pseudomonadati</taxon>
        <taxon>Pseudomonadota</taxon>
        <taxon>Gammaproteobacteria</taxon>
        <taxon>Oceanospirillales</taxon>
        <taxon>Hahellaceae</taxon>
        <taxon>Hahella</taxon>
    </lineage>
</organism>
<name>Q2SG18_HAHCH</name>
<dbReference type="HOGENOM" id="CLU_1243875_0_0_6"/>
<dbReference type="KEGG" id="hch:HCH_03666"/>
<reference evidence="2 3" key="1">
    <citation type="journal article" date="2005" name="Nucleic Acids Res.">
        <title>Genomic blueprint of Hahella chejuensis, a marine microbe producing an algicidal agent.</title>
        <authorList>
            <person name="Jeong H."/>
            <person name="Yim J.H."/>
            <person name="Lee C."/>
            <person name="Choi S.-H."/>
            <person name="Park Y.K."/>
            <person name="Yoon S.H."/>
            <person name="Hur C.-G."/>
            <person name="Kang H.-Y."/>
            <person name="Kim D."/>
            <person name="Lee H.H."/>
            <person name="Park K.H."/>
            <person name="Park S.-H."/>
            <person name="Park H.-S."/>
            <person name="Lee H.K."/>
            <person name="Oh T.K."/>
            <person name="Kim J.F."/>
        </authorList>
    </citation>
    <scope>NUCLEOTIDE SEQUENCE [LARGE SCALE GENOMIC DNA]</scope>
    <source>
        <strain evidence="2 3">KCTC 2396</strain>
    </source>
</reference>
<dbReference type="EMBL" id="CP000155">
    <property type="protein sequence ID" value="ABC30406.1"/>
    <property type="molecule type" value="Genomic_DNA"/>
</dbReference>
<gene>
    <name evidence="2" type="ordered locus">HCH_03666</name>
</gene>
<sequence length="222" mass="24827">MSKRLRTQIIMGIALSIVAPAAMIVAMTVNGGQDAGASGEHAQRRIQAELARWRKLDADGAEVAPKLGPWACVADARNNVIWEVKSWQENVHYYKSSFSWRQGDRGEAERGSCILGDHIEPCDTEDLIQALNRVRHCGVASWRLPTIEELRSLQDRETYPGQPMINAYLFPRTVVGPYWSSTVRDGDSGDFSVMTFNFYQGSEQALPPRTVAWARLVSSMEQ</sequence>